<sequence length="143" mass="15340">MIGLKALLISALSAVSVVARAVDIAAERSDVDVEVDKRASCVYHCGSVCYWQEDIDEALAKGYSLEKSGSTLNDYPHQYNNYEGFSFPTSAPWYEFPILSSYAVYTGGSPGADRVIFDGSGNFDSLITHTGASGNNFVACTEG</sequence>
<evidence type="ECO:0000256" key="10">
    <source>
        <dbReference type="SAM" id="SignalP"/>
    </source>
</evidence>
<reference evidence="11 12" key="1">
    <citation type="journal article" date="2024" name="J. Plant Pathol.">
        <title>Sequence and assembly of the genome of Seiridium unicorne, isolate CBS 538.82, causal agent of cypress canker disease.</title>
        <authorList>
            <person name="Scali E."/>
            <person name="Rocca G.D."/>
            <person name="Danti R."/>
            <person name="Garbelotto M."/>
            <person name="Barberini S."/>
            <person name="Baroncelli R."/>
            <person name="Emiliani G."/>
        </authorList>
    </citation>
    <scope>NUCLEOTIDE SEQUENCE [LARGE SCALE GENOMIC DNA]</scope>
    <source>
        <strain evidence="11 12">BM-138-508</strain>
    </source>
</reference>
<feature type="chain" id="PRO_5046778776" description="ribonuclease T1" evidence="10">
    <location>
        <begin position="22"/>
        <end position="143"/>
    </location>
</feature>
<gene>
    <name evidence="11" type="ORF">SUNI508_02494</name>
</gene>
<evidence type="ECO:0000256" key="2">
    <source>
        <dbReference type="ARBA" id="ARBA00012549"/>
    </source>
</evidence>
<dbReference type="Proteomes" id="UP001408356">
    <property type="component" value="Unassembled WGS sequence"/>
</dbReference>
<dbReference type="InterPro" id="IPR048269">
    <property type="entry name" value="RNase_U2"/>
</dbReference>
<dbReference type="PANTHER" id="PTHR42104:SF1">
    <property type="entry name" value="EXTRACELLULAR GUANYL-SPECIFIC RIBONUCLEASE RNTA (AFU_ORTHOLOGUE AFUA_4G03230)"/>
    <property type="match status" value="1"/>
</dbReference>
<dbReference type="PIRSF" id="PIRSF037430">
    <property type="entry name" value="RNase_U2"/>
    <property type="match status" value="1"/>
</dbReference>
<proteinExistence type="inferred from homology"/>
<keyword evidence="6" id="KW-0378">Hydrolase</keyword>
<keyword evidence="8" id="KW-0456">Lyase</keyword>
<dbReference type="Pfam" id="PF00545">
    <property type="entry name" value="Ribonuclease"/>
    <property type="match status" value="1"/>
</dbReference>
<dbReference type="CDD" id="cd00606">
    <property type="entry name" value="fungal_RNase"/>
    <property type="match status" value="1"/>
</dbReference>
<evidence type="ECO:0000313" key="12">
    <source>
        <dbReference type="Proteomes" id="UP001408356"/>
    </source>
</evidence>
<dbReference type="Gene3D" id="3.10.450.30">
    <property type="entry name" value="Microbial ribonucleases"/>
    <property type="match status" value="1"/>
</dbReference>
<dbReference type="EC" id="4.6.1.24" evidence="2"/>
<accession>A0ABR2UFP5</accession>
<keyword evidence="3" id="KW-0540">Nuclease</keyword>
<protein>
    <recommendedName>
        <fullName evidence="2">ribonuclease T1</fullName>
        <ecNumber evidence="2">4.6.1.24</ecNumber>
    </recommendedName>
</protein>
<dbReference type="EMBL" id="JARVKF010000440">
    <property type="protein sequence ID" value="KAK9413295.1"/>
    <property type="molecule type" value="Genomic_DNA"/>
</dbReference>
<name>A0ABR2UFP5_9PEZI</name>
<keyword evidence="7" id="KW-1015">Disulfide bond</keyword>
<keyword evidence="12" id="KW-1185">Reference proteome</keyword>
<evidence type="ECO:0000256" key="7">
    <source>
        <dbReference type="ARBA" id="ARBA00023157"/>
    </source>
</evidence>
<comment type="similarity">
    <text evidence="1">Belongs to the ribonuclease N1/T1 family.</text>
</comment>
<comment type="caution">
    <text evidence="11">The sequence shown here is derived from an EMBL/GenBank/DDBJ whole genome shotgun (WGS) entry which is preliminary data.</text>
</comment>
<keyword evidence="5" id="KW-0255">Endonuclease</keyword>
<feature type="signal peptide" evidence="10">
    <location>
        <begin position="1"/>
        <end position="21"/>
    </location>
</feature>
<evidence type="ECO:0000256" key="9">
    <source>
        <dbReference type="ARBA" id="ARBA00034015"/>
    </source>
</evidence>
<dbReference type="PANTHER" id="PTHR42104">
    <property type="entry name" value="EXTRACELLULAR GUANYL-SPECIFIC RIBONUCLEASE RNTA (AFU_ORTHOLOGUE AFUA_4G03230)"/>
    <property type="match status" value="1"/>
</dbReference>
<evidence type="ECO:0000256" key="5">
    <source>
        <dbReference type="ARBA" id="ARBA00022759"/>
    </source>
</evidence>
<keyword evidence="4 10" id="KW-0732">Signal</keyword>
<evidence type="ECO:0000256" key="4">
    <source>
        <dbReference type="ARBA" id="ARBA00022729"/>
    </source>
</evidence>
<organism evidence="11 12">
    <name type="scientific">Seiridium unicorne</name>
    <dbReference type="NCBI Taxonomy" id="138068"/>
    <lineage>
        <taxon>Eukaryota</taxon>
        <taxon>Fungi</taxon>
        <taxon>Dikarya</taxon>
        <taxon>Ascomycota</taxon>
        <taxon>Pezizomycotina</taxon>
        <taxon>Sordariomycetes</taxon>
        <taxon>Xylariomycetidae</taxon>
        <taxon>Amphisphaeriales</taxon>
        <taxon>Sporocadaceae</taxon>
        <taxon>Seiridium</taxon>
    </lineage>
</organism>
<dbReference type="SUPFAM" id="SSF53933">
    <property type="entry name" value="Microbial ribonucleases"/>
    <property type="match status" value="1"/>
</dbReference>
<evidence type="ECO:0000256" key="6">
    <source>
        <dbReference type="ARBA" id="ARBA00022801"/>
    </source>
</evidence>
<dbReference type="InterPro" id="IPR016191">
    <property type="entry name" value="Ribonuclease/ribotoxin"/>
</dbReference>
<evidence type="ECO:0000256" key="3">
    <source>
        <dbReference type="ARBA" id="ARBA00022722"/>
    </source>
</evidence>
<dbReference type="InterPro" id="IPR000026">
    <property type="entry name" value="N1-like"/>
</dbReference>
<evidence type="ECO:0000313" key="11">
    <source>
        <dbReference type="EMBL" id="KAK9413295.1"/>
    </source>
</evidence>
<comment type="catalytic activity">
    <reaction evidence="9">
        <text>[RNA] containing guanosine + H2O = an [RNA fragment]-3'-guanosine-3'-phosphate + a 5'-hydroxy-ribonucleotide-3'-[RNA fragment].</text>
        <dbReference type="EC" id="4.6.1.24"/>
    </reaction>
</comment>
<evidence type="ECO:0000256" key="8">
    <source>
        <dbReference type="ARBA" id="ARBA00023239"/>
    </source>
</evidence>
<evidence type="ECO:0000256" key="1">
    <source>
        <dbReference type="ARBA" id="ARBA00009006"/>
    </source>
</evidence>